<evidence type="ECO:0000313" key="2">
    <source>
        <dbReference type="Proteomes" id="UP001434883"/>
    </source>
</evidence>
<accession>A0ABV0QTV4</accession>
<proteinExistence type="predicted"/>
<name>A0ABV0QTV4_9TELE</name>
<dbReference type="Proteomes" id="UP001434883">
    <property type="component" value="Unassembled WGS sequence"/>
</dbReference>
<dbReference type="EMBL" id="JAHRIN010025215">
    <property type="protein sequence ID" value="MEQ2199262.1"/>
    <property type="molecule type" value="Genomic_DNA"/>
</dbReference>
<sequence>LSKRYSHDEMLLIPQIGMSSSPCGLLDNSLCGTSDSLPSHRHWRIPKDQKTNTLNSKCCLRSDFYVKYLPCSAHTQRLLKLQSILRRAPSYRTLELQLIEWQERELFEYFVVVSLKKKPGKNSYTPEVTYQFPKVKACALSKTCSWSFEANYTWHNKLDLLILCHLQCQLLSVR</sequence>
<keyword evidence="2" id="KW-1185">Reference proteome</keyword>
<gene>
    <name evidence="1" type="ORF">XENOCAPTIV_024852</name>
</gene>
<feature type="non-terminal residue" evidence="1">
    <location>
        <position position="1"/>
    </location>
</feature>
<organism evidence="1 2">
    <name type="scientific">Xenoophorus captivus</name>
    <dbReference type="NCBI Taxonomy" id="1517983"/>
    <lineage>
        <taxon>Eukaryota</taxon>
        <taxon>Metazoa</taxon>
        <taxon>Chordata</taxon>
        <taxon>Craniata</taxon>
        <taxon>Vertebrata</taxon>
        <taxon>Euteleostomi</taxon>
        <taxon>Actinopterygii</taxon>
        <taxon>Neopterygii</taxon>
        <taxon>Teleostei</taxon>
        <taxon>Neoteleostei</taxon>
        <taxon>Acanthomorphata</taxon>
        <taxon>Ovalentaria</taxon>
        <taxon>Atherinomorphae</taxon>
        <taxon>Cyprinodontiformes</taxon>
        <taxon>Goodeidae</taxon>
        <taxon>Xenoophorus</taxon>
    </lineage>
</organism>
<reference evidence="1 2" key="1">
    <citation type="submission" date="2021-06" db="EMBL/GenBank/DDBJ databases">
        <authorList>
            <person name="Palmer J.M."/>
        </authorList>
    </citation>
    <scope>NUCLEOTIDE SEQUENCE [LARGE SCALE GENOMIC DNA]</scope>
    <source>
        <strain evidence="1 2">XC_2019</strain>
        <tissue evidence="1">Muscle</tissue>
    </source>
</reference>
<protein>
    <submittedName>
        <fullName evidence="1">Uncharacterized protein</fullName>
    </submittedName>
</protein>
<comment type="caution">
    <text evidence="1">The sequence shown here is derived from an EMBL/GenBank/DDBJ whole genome shotgun (WGS) entry which is preliminary data.</text>
</comment>
<evidence type="ECO:0000313" key="1">
    <source>
        <dbReference type="EMBL" id="MEQ2199262.1"/>
    </source>
</evidence>